<dbReference type="InterPro" id="IPR005823">
    <property type="entry name" value="Ribosomal_uL13_bac-type"/>
</dbReference>
<evidence type="ECO:0000313" key="5">
    <source>
        <dbReference type="EMBL" id="MCP8352427.1"/>
    </source>
</evidence>
<evidence type="ECO:0000256" key="1">
    <source>
        <dbReference type="ARBA" id="ARBA00006227"/>
    </source>
</evidence>
<dbReference type="InterPro" id="IPR005822">
    <property type="entry name" value="Ribosomal_uL13"/>
</dbReference>
<reference evidence="5 6" key="1">
    <citation type="journal article" date="2022" name="Nat. Microbiol.">
        <title>The microbiome of a bacterivorous marine choanoflagellate contains a resource-demanding obligate bacterial associate.</title>
        <authorList>
            <person name="Needham D.M."/>
            <person name="Poirier C."/>
            <person name="Bachy C."/>
            <person name="George E.E."/>
            <person name="Wilken S."/>
            <person name="Yung C.C.M."/>
            <person name="Limardo A.J."/>
            <person name="Morando M."/>
            <person name="Sudek L."/>
            <person name="Malmstrom R.R."/>
            <person name="Keeling P.J."/>
            <person name="Santoro A.E."/>
            <person name="Worden A.Z."/>
        </authorList>
    </citation>
    <scope>NUCLEOTIDE SEQUENCE [LARGE SCALE GENOMIC DNA]</scope>
    <source>
        <strain evidence="5 6">Comchoano-2</strain>
    </source>
</reference>
<comment type="subunit">
    <text evidence="4">Part of the 50S ribosomal subunit.</text>
</comment>
<evidence type="ECO:0000313" key="6">
    <source>
        <dbReference type="Proteomes" id="UP001320768"/>
    </source>
</evidence>
<dbReference type="EMBL" id="JAKUDN010000002">
    <property type="protein sequence ID" value="MCP8352427.1"/>
    <property type="molecule type" value="Genomic_DNA"/>
</dbReference>
<sequence>MSNLKTYHAKKQDVESKWLLVSAEGKSLGRLSTLLASKLLGKDNPRYTPGVDIAPWIVVINSDKVKPSRDDKNFYWHTGYPGGIKSETVGQRLETKSDEVILKAVERMLPKNSHGRKLLTKLRVFKGSEHTHAAQQPKDINEES</sequence>
<dbReference type="CDD" id="cd00392">
    <property type="entry name" value="Ribosomal_L13"/>
    <property type="match status" value="1"/>
</dbReference>
<dbReference type="Gene3D" id="3.90.1180.10">
    <property type="entry name" value="Ribosomal protein L13"/>
    <property type="match status" value="1"/>
</dbReference>
<dbReference type="PIRSF" id="PIRSF002181">
    <property type="entry name" value="Ribosomal_L13"/>
    <property type="match status" value="1"/>
</dbReference>
<organism evidence="5 6">
    <name type="scientific">Candidatus Synchoanobacter obligatus</name>
    <dbReference type="NCBI Taxonomy" id="2919597"/>
    <lineage>
        <taxon>Bacteria</taxon>
        <taxon>Pseudomonadati</taxon>
        <taxon>Pseudomonadota</taxon>
        <taxon>Gammaproteobacteria</taxon>
        <taxon>Candidatus Comchoanobacterales</taxon>
        <taxon>Candidatus Comchoanobacteraceae</taxon>
        <taxon>Candidatus Synchoanobacter</taxon>
    </lineage>
</organism>
<dbReference type="GO" id="GO:0005840">
    <property type="term" value="C:ribosome"/>
    <property type="evidence" value="ECO:0007669"/>
    <property type="project" value="UniProtKB-KW"/>
</dbReference>
<comment type="caution">
    <text evidence="5">The sequence shown here is derived from an EMBL/GenBank/DDBJ whole genome shotgun (WGS) entry which is preliminary data.</text>
</comment>
<name>A0ABT1L5K2_9GAMM</name>
<evidence type="ECO:0000256" key="3">
    <source>
        <dbReference type="ARBA" id="ARBA00023274"/>
    </source>
</evidence>
<dbReference type="RefSeq" id="WP_258569532.1">
    <property type="nucleotide sequence ID" value="NZ_JAKUDN010000002.1"/>
</dbReference>
<evidence type="ECO:0000256" key="2">
    <source>
        <dbReference type="ARBA" id="ARBA00022980"/>
    </source>
</evidence>
<dbReference type="NCBIfam" id="TIGR01066">
    <property type="entry name" value="rplM_bact"/>
    <property type="match status" value="1"/>
</dbReference>
<dbReference type="PANTHER" id="PTHR11545">
    <property type="entry name" value="RIBOSOMAL PROTEIN L13"/>
    <property type="match status" value="1"/>
</dbReference>
<dbReference type="HAMAP" id="MF_01366">
    <property type="entry name" value="Ribosomal_uL13"/>
    <property type="match status" value="1"/>
</dbReference>
<keyword evidence="2 4" id="KW-0689">Ribosomal protein</keyword>
<keyword evidence="6" id="KW-1185">Reference proteome</keyword>
<comment type="similarity">
    <text evidence="1 4">Belongs to the universal ribosomal protein uL13 family.</text>
</comment>
<dbReference type="InterPro" id="IPR036899">
    <property type="entry name" value="Ribosomal_uL13_sf"/>
</dbReference>
<evidence type="ECO:0000256" key="4">
    <source>
        <dbReference type="HAMAP-Rule" id="MF_01366"/>
    </source>
</evidence>
<dbReference type="Proteomes" id="UP001320768">
    <property type="component" value="Unassembled WGS sequence"/>
</dbReference>
<accession>A0ABT1L5K2</accession>
<keyword evidence="3 4" id="KW-0687">Ribonucleoprotein</keyword>
<gene>
    <name evidence="4 5" type="primary">rplM</name>
    <name evidence="5" type="ORF">MKS91_03875</name>
</gene>
<protein>
    <recommendedName>
        <fullName evidence="4">Large ribosomal subunit protein uL13</fullName>
    </recommendedName>
</protein>
<dbReference type="PANTHER" id="PTHR11545:SF2">
    <property type="entry name" value="LARGE RIBOSOMAL SUBUNIT PROTEIN UL13M"/>
    <property type="match status" value="1"/>
</dbReference>
<dbReference type="SUPFAM" id="SSF52161">
    <property type="entry name" value="Ribosomal protein L13"/>
    <property type="match status" value="1"/>
</dbReference>
<dbReference type="Pfam" id="PF00572">
    <property type="entry name" value="Ribosomal_L13"/>
    <property type="match status" value="1"/>
</dbReference>
<comment type="function">
    <text evidence="4">This protein is one of the early assembly proteins of the 50S ribosomal subunit, although it is not seen to bind rRNA by itself. It is important during the early stages of 50S assembly.</text>
</comment>
<proteinExistence type="inferred from homology"/>